<keyword evidence="2" id="KW-1003">Cell membrane</keyword>
<dbReference type="SUPFAM" id="SSF53448">
    <property type="entry name" value="Nucleotide-diphospho-sugar transferases"/>
    <property type="match status" value="1"/>
</dbReference>
<evidence type="ECO:0000256" key="8">
    <source>
        <dbReference type="ARBA" id="ARBA00038120"/>
    </source>
</evidence>
<evidence type="ECO:0000256" key="3">
    <source>
        <dbReference type="ARBA" id="ARBA00022676"/>
    </source>
</evidence>
<keyword evidence="12" id="KW-1185">Reference proteome</keyword>
<evidence type="ECO:0000256" key="9">
    <source>
        <dbReference type="ARBA" id="ARBA00040345"/>
    </source>
</evidence>
<organism evidence="11 12">
    <name type="scientific">Actinosynnema pretiosum</name>
    <dbReference type="NCBI Taxonomy" id="42197"/>
    <lineage>
        <taxon>Bacteria</taxon>
        <taxon>Bacillati</taxon>
        <taxon>Actinomycetota</taxon>
        <taxon>Actinomycetes</taxon>
        <taxon>Pseudonocardiales</taxon>
        <taxon>Pseudonocardiaceae</taxon>
        <taxon>Actinosynnema</taxon>
    </lineage>
</organism>
<dbReference type="Proteomes" id="UP000218505">
    <property type="component" value="Chromosome"/>
</dbReference>
<gene>
    <name evidence="11" type="ORF">CNX65_13040</name>
</gene>
<dbReference type="GO" id="GO:0016757">
    <property type="term" value="F:glycosyltransferase activity"/>
    <property type="evidence" value="ECO:0007669"/>
    <property type="project" value="UniProtKB-KW"/>
</dbReference>
<comment type="similarity">
    <text evidence="8">Belongs to the glycosyltransferase 2 family. CrtQ subfamily.</text>
</comment>
<comment type="pathway">
    <text evidence="7">Carotenoid biosynthesis; staphyloxanthin biosynthesis; staphyloxanthin from farnesyl diphosphate: step 4/5.</text>
</comment>
<evidence type="ECO:0000313" key="12">
    <source>
        <dbReference type="Proteomes" id="UP000218505"/>
    </source>
</evidence>
<comment type="function">
    <text evidence="6">Catalyzes the glycosylation of 4,4'-diaponeurosporenoate, i.e. the esterification of glucose at the C1'' position with the carboxyl group of 4,4'-diaponeurosporenic acid, to form glycosyl-4,4'-diaponeurosporenoate. This is a step in the biosynthesis of staphyloxanthin, an orange pigment present in most staphylococci strains.</text>
</comment>
<dbReference type="GO" id="GO:0005886">
    <property type="term" value="C:plasma membrane"/>
    <property type="evidence" value="ECO:0007669"/>
    <property type="project" value="UniProtKB-SubCell"/>
</dbReference>
<dbReference type="EMBL" id="CP023445">
    <property type="protein sequence ID" value="ATE54102.1"/>
    <property type="molecule type" value="Genomic_DNA"/>
</dbReference>
<evidence type="ECO:0000256" key="4">
    <source>
        <dbReference type="ARBA" id="ARBA00022679"/>
    </source>
</evidence>
<keyword evidence="4 11" id="KW-0808">Transferase</keyword>
<protein>
    <recommendedName>
        <fullName evidence="9">4,4'-diaponeurosporenoate glycosyltransferase</fullName>
    </recommendedName>
</protein>
<accession>A0A290Z540</accession>
<dbReference type="Gene3D" id="3.90.550.10">
    <property type="entry name" value="Spore Coat Polysaccharide Biosynthesis Protein SpsA, Chain A"/>
    <property type="match status" value="1"/>
</dbReference>
<dbReference type="InterPro" id="IPR001173">
    <property type="entry name" value="Glyco_trans_2-like"/>
</dbReference>
<reference evidence="11" key="1">
    <citation type="submission" date="2017-09" db="EMBL/GenBank/DDBJ databases">
        <title>Complete Genome Sequence of ansamitocin-producing Bacterium Actinosynnema pretiosum X47.</title>
        <authorList>
            <person name="Cao G."/>
            <person name="Zong G."/>
            <person name="Zhong C."/>
            <person name="Fu J."/>
        </authorList>
    </citation>
    <scope>NUCLEOTIDE SEQUENCE [LARGE SCALE GENOMIC DNA]</scope>
    <source>
        <strain evidence="11">X47</strain>
    </source>
</reference>
<comment type="subcellular location">
    <subcellularLocation>
        <location evidence="1">Cell membrane</location>
    </subcellularLocation>
</comment>
<dbReference type="Pfam" id="PF00535">
    <property type="entry name" value="Glycos_transf_2"/>
    <property type="match status" value="1"/>
</dbReference>
<dbReference type="KEGG" id="apre:CNX65_13040"/>
<keyword evidence="5" id="KW-0472">Membrane</keyword>
<dbReference type="RefSeq" id="WP_096493024.1">
    <property type="nucleotide sequence ID" value="NZ_CP023445.1"/>
</dbReference>
<dbReference type="InterPro" id="IPR029044">
    <property type="entry name" value="Nucleotide-diphossugar_trans"/>
</dbReference>
<evidence type="ECO:0000313" key="11">
    <source>
        <dbReference type="EMBL" id="ATE54102.1"/>
    </source>
</evidence>
<dbReference type="PANTHER" id="PTHR43646:SF2">
    <property type="entry name" value="GLYCOSYLTRANSFERASE 2-LIKE DOMAIN-CONTAINING PROTEIN"/>
    <property type="match status" value="1"/>
</dbReference>
<feature type="domain" description="Glycosyltransferase 2-like" evidence="10">
    <location>
        <begin position="7"/>
        <end position="149"/>
    </location>
</feature>
<proteinExistence type="inferred from homology"/>
<keyword evidence="3" id="KW-0328">Glycosyltransferase</keyword>
<evidence type="ECO:0000256" key="5">
    <source>
        <dbReference type="ARBA" id="ARBA00023136"/>
    </source>
</evidence>
<evidence type="ECO:0000256" key="6">
    <source>
        <dbReference type="ARBA" id="ARBA00037281"/>
    </source>
</evidence>
<dbReference type="PANTHER" id="PTHR43646">
    <property type="entry name" value="GLYCOSYLTRANSFERASE"/>
    <property type="match status" value="1"/>
</dbReference>
<evidence type="ECO:0000259" key="10">
    <source>
        <dbReference type="Pfam" id="PF00535"/>
    </source>
</evidence>
<evidence type="ECO:0000256" key="2">
    <source>
        <dbReference type="ARBA" id="ARBA00022475"/>
    </source>
</evidence>
<sequence>MIEAVGVVVPARDEAGTVGDAVRAAQRALEACPVRSVVCVVADRCADDTAELARAAGAVVLEQRAELALGQVRDLGTRHALALLGGDPARTWLLGSDADSVVGPDWVTRHLAHAARGADVVTGRVEVVGLEEELSRRYRGFLARETRTPVHGADFGVRGSAFLAVGGYRPLSSGEDRDLWWRLVAAGFRAARPTDVVVRTSGRVVGRARGGVADLLADLRAGAEEAS</sequence>
<evidence type="ECO:0000256" key="1">
    <source>
        <dbReference type="ARBA" id="ARBA00004236"/>
    </source>
</evidence>
<name>A0A290Z540_9PSEU</name>
<dbReference type="AlphaFoldDB" id="A0A290Z540"/>
<evidence type="ECO:0000256" key="7">
    <source>
        <dbReference type="ARBA" id="ARBA00037904"/>
    </source>
</evidence>